<dbReference type="EC" id="2.5.1.145" evidence="7"/>
<organism evidence="8 9">
    <name type="scientific">Paremcibacter congregatus</name>
    <dbReference type="NCBI Taxonomy" id="2043170"/>
    <lineage>
        <taxon>Bacteria</taxon>
        <taxon>Pseudomonadati</taxon>
        <taxon>Pseudomonadota</taxon>
        <taxon>Alphaproteobacteria</taxon>
        <taxon>Emcibacterales</taxon>
        <taxon>Emcibacteraceae</taxon>
        <taxon>Paremcibacter</taxon>
    </lineage>
</organism>
<feature type="transmembrane region" description="Helical" evidence="7">
    <location>
        <begin position="182"/>
        <end position="202"/>
    </location>
</feature>
<dbReference type="GO" id="GO:0042158">
    <property type="term" value="P:lipoprotein biosynthetic process"/>
    <property type="evidence" value="ECO:0007669"/>
    <property type="project" value="UniProtKB-UniRule"/>
</dbReference>
<dbReference type="PANTHER" id="PTHR30589:SF0">
    <property type="entry name" value="PHOSPHATIDYLGLYCEROL--PROLIPOPROTEIN DIACYLGLYCERYL TRANSFERASE"/>
    <property type="match status" value="1"/>
</dbReference>
<accession>A0A2G4YV94</accession>
<dbReference type="AlphaFoldDB" id="A0A2G4YV94"/>
<comment type="caution">
    <text evidence="8">The sequence shown here is derived from an EMBL/GenBank/DDBJ whole genome shotgun (WGS) entry which is preliminary data.</text>
</comment>
<comment type="function">
    <text evidence="7">Catalyzes the transfer of the diacylglyceryl group from phosphatidylglycerol to the sulfhydryl group of the N-terminal cysteine of a prolipoprotein, the first step in the formation of mature lipoproteins.</text>
</comment>
<reference evidence="8 9" key="1">
    <citation type="submission" date="2017-10" db="EMBL/GenBank/DDBJ databases">
        <title>Frigbacter circumglobatus gen. nov. sp. nov., isolated from sediment cultured in situ.</title>
        <authorList>
            <person name="Zhao Z."/>
        </authorList>
    </citation>
    <scope>NUCLEOTIDE SEQUENCE [LARGE SCALE GENOMIC DNA]</scope>
    <source>
        <strain evidence="8 9">ZYL</strain>
    </source>
</reference>
<comment type="subcellular location">
    <subcellularLocation>
        <location evidence="7">Cell membrane</location>
        <topology evidence="7">Multi-pass membrane protein</topology>
    </subcellularLocation>
</comment>
<dbReference type="Proteomes" id="UP000229730">
    <property type="component" value="Unassembled WGS sequence"/>
</dbReference>
<sequence length="272" mass="30343">MFEFLLSASLTFPDISPEIVRIGPIAIRWYSMAYLLGWGIGWFYLLQLIKKKGAPCNAAQVGDFAFWAMVGVILGGRLGYVLFYNLDVYLHKPAEIFAVWDGGMSFHGGFIGVAIATYIFCRTQKIAFWRFTDLLACVAPVGLFLGRIANFINGELFGRPTDAAIGMVFPRGGPLPRHPSQLYEAALEGLLLFFLLWVLMNFTNARKKPGLLTGVFVIGYAISRTIVEQFREPDNQLGFLYGTDFLTMGQLLSIPMVLVGLYLIFRPKKAAL</sequence>
<dbReference type="FunCoup" id="A0A2G4YV94">
    <property type="interactions" value="306"/>
</dbReference>
<keyword evidence="5 7" id="KW-1133">Transmembrane helix</keyword>
<dbReference type="EMBL" id="PDEM01000009">
    <property type="protein sequence ID" value="PHZ86251.1"/>
    <property type="molecule type" value="Genomic_DNA"/>
</dbReference>
<comment type="catalytic activity">
    <reaction evidence="7">
        <text>L-cysteinyl-[prolipoprotein] + a 1,2-diacyl-sn-glycero-3-phospho-(1'-sn-glycerol) = an S-1,2-diacyl-sn-glyceryl-L-cysteinyl-[prolipoprotein] + sn-glycerol 1-phosphate + H(+)</text>
        <dbReference type="Rhea" id="RHEA:56712"/>
        <dbReference type="Rhea" id="RHEA-COMP:14679"/>
        <dbReference type="Rhea" id="RHEA-COMP:14680"/>
        <dbReference type="ChEBI" id="CHEBI:15378"/>
        <dbReference type="ChEBI" id="CHEBI:29950"/>
        <dbReference type="ChEBI" id="CHEBI:57685"/>
        <dbReference type="ChEBI" id="CHEBI:64716"/>
        <dbReference type="ChEBI" id="CHEBI:140658"/>
        <dbReference type="EC" id="2.5.1.145"/>
    </reaction>
</comment>
<dbReference type="GO" id="GO:0008961">
    <property type="term" value="F:phosphatidylglycerol-prolipoprotein diacylglyceryl transferase activity"/>
    <property type="evidence" value="ECO:0007669"/>
    <property type="project" value="UniProtKB-UniRule"/>
</dbReference>
<protein>
    <recommendedName>
        <fullName evidence="7">Phosphatidylglycerol--prolipoprotein diacylglyceryl transferase</fullName>
        <ecNumber evidence="7">2.5.1.145</ecNumber>
    </recommendedName>
</protein>
<feature type="transmembrane region" description="Helical" evidence="7">
    <location>
        <begin position="27"/>
        <end position="49"/>
    </location>
</feature>
<keyword evidence="9" id="KW-1185">Reference proteome</keyword>
<gene>
    <name evidence="7" type="primary">lgt</name>
    <name evidence="8" type="ORF">CRD36_06185</name>
</gene>
<evidence type="ECO:0000256" key="5">
    <source>
        <dbReference type="ARBA" id="ARBA00022989"/>
    </source>
</evidence>
<name>A0A2G4YV94_9PROT</name>
<dbReference type="NCBIfam" id="TIGR00544">
    <property type="entry name" value="lgt"/>
    <property type="match status" value="1"/>
</dbReference>
<evidence type="ECO:0000256" key="1">
    <source>
        <dbReference type="ARBA" id="ARBA00007150"/>
    </source>
</evidence>
<comment type="similarity">
    <text evidence="1 7">Belongs to the Lgt family.</text>
</comment>
<evidence type="ECO:0000313" key="9">
    <source>
        <dbReference type="Proteomes" id="UP000229730"/>
    </source>
</evidence>
<comment type="pathway">
    <text evidence="7">Protein modification; lipoprotein biosynthesis (diacylglyceryl transfer).</text>
</comment>
<evidence type="ECO:0000256" key="3">
    <source>
        <dbReference type="ARBA" id="ARBA00022679"/>
    </source>
</evidence>
<dbReference type="PANTHER" id="PTHR30589">
    <property type="entry name" value="PROLIPOPROTEIN DIACYLGLYCERYL TRANSFERASE"/>
    <property type="match status" value="1"/>
</dbReference>
<keyword evidence="2 7" id="KW-1003">Cell membrane</keyword>
<keyword evidence="8" id="KW-0449">Lipoprotein</keyword>
<keyword evidence="6 7" id="KW-0472">Membrane</keyword>
<feature type="transmembrane region" description="Helical" evidence="7">
    <location>
        <begin position="247"/>
        <end position="265"/>
    </location>
</feature>
<feature type="transmembrane region" description="Helical" evidence="7">
    <location>
        <begin position="133"/>
        <end position="152"/>
    </location>
</feature>
<feature type="transmembrane region" description="Helical" evidence="7">
    <location>
        <begin position="104"/>
        <end position="121"/>
    </location>
</feature>
<dbReference type="GO" id="GO:0005886">
    <property type="term" value="C:plasma membrane"/>
    <property type="evidence" value="ECO:0007669"/>
    <property type="project" value="UniProtKB-SubCell"/>
</dbReference>
<dbReference type="OrthoDB" id="871140at2"/>
<dbReference type="UniPathway" id="UPA00664"/>
<dbReference type="RefSeq" id="WP_099471835.1">
    <property type="nucleotide sequence ID" value="NZ_CAXBMK010000001.1"/>
</dbReference>
<feature type="transmembrane region" description="Helical" evidence="7">
    <location>
        <begin position="209"/>
        <end position="227"/>
    </location>
</feature>
<dbReference type="HAMAP" id="MF_01147">
    <property type="entry name" value="Lgt"/>
    <property type="match status" value="1"/>
</dbReference>
<keyword evidence="4 7" id="KW-0812">Transmembrane</keyword>
<feature type="transmembrane region" description="Helical" evidence="7">
    <location>
        <begin position="61"/>
        <end position="84"/>
    </location>
</feature>
<evidence type="ECO:0000256" key="2">
    <source>
        <dbReference type="ARBA" id="ARBA00022475"/>
    </source>
</evidence>
<evidence type="ECO:0000256" key="7">
    <source>
        <dbReference type="HAMAP-Rule" id="MF_01147"/>
    </source>
</evidence>
<dbReference type="Pfam" id="PF01790">
    <property type="entry name" value="LGT"/>
    <property type="match status" value="1"/>
</dbReference>
<evidence type="ECO:0000256" key="4">
    <source>
        <dbReference type="ARBA" id="ARBA00022692"/>
    </source>
</evidence>
<evidence type="ECO:0000256" key="6">
    <source>
        <dbReference type="ARBA" id="ARBA00023136"/>
    </source>
</evidence>
<dbReference type="PROSITE" id="PS01311">
    <property type="entry name" value="LGT"/>
    <property type="match status" value="1"/>
</dbReference>
<keyword evidence="3 7" id="KW-0808">Transferase</keyword>
<feature type="binding site" evidence="7">
    <location>
        <position position="147"/>
    </location>
    <ligand>
        <name>a 1,2-diacyl-sn-glycero-3-phospho-(1'-sn-glycerol)</name>
        <dbReference type="ChEBI" id="CHEBI:64716"/>
    </ligand>
</feature>
<dbReference type="InParanoid" id="A0A2G4YV94"/>
<proteinExistence type="inferred from homology"/>
<evidence type="ECO:0000313" key="8">
    <source>
        <dbReference type="EMBL" id="PHZ86251.1"/>
    </source>
</evidence>
<dbReference type="InterPro" id="IPR001640">
    <property type="entry name" value="Lgt"/>
</dbReference>